<dbReference type="Proteomes" id="UP001149140">
    <property type="component" value="Unassembled WGS sequence"/>
</dbReference>
<dbReference type="GO" id="GO:0005524">
    <property type="term" value="F:ATP binding"/>
    <property type="evidence" value="ECO:0007669"/>
    <property type="project" value="UniProtKB-UniRule"/>
</dbReference>
<dbReference type="SUPFAM" id="SSF56059">
    <property type="entry name" value="Glutathione synthetase ATP-binding domain-like"/>
    <property type="match status" value="1"/>
</dbReference>
<dbReference type="GO" id="GO:0046872">
    <property type="term" value="F:metal ion binding"/>
    <property type="evidence" value="ECO:0007669"/>
    <property type="project" value="InterPro"/>
</dbReference>
<protein>
    <recommendedName>
        <fullName evidence="2">ATP-grasp domain-containing protein</fullName>
    </recommendedName>
</protein>
<name>A0A9X3S8F0_9ACTN</name>
<comment type="caution">
    <text evidence="3">The sequence shown here is derived from an EMBL/GenBank/DDBJ whole genome shotgun (WGS) entry which is preliminary data.</text>
</comment>
<evidence type="ECO:0000313" key="4">
    <source>
        <dbReference type="Proteomes" id="UP001149140"/>
    </source>
</evidence>
<accession>A0A9X3S8F0</accession>
<organism evidence="3 4">
    <name type="scientific">Solirubrobacter ginsenosidimutans</name>
    <dbReference type="NCBI Taxonomy" id="490573"/>
    <lineage>
        <taxon>Bacteria</taxon>
        <taxon>Bacillati</taxon>
        <taxon>Actinomycetota</taxon>
        <taxon>Thermoleophilia</taxon>
        <taxon>Solirubrobacterales</taxon>
        <taxon>Solirubrobacteraceae</taxon>
        <taxon>Solirubrobacter</taxon>
    </lineage>
</organism>
<keyword evidence="4" id="KW-1185">Reference proteome</keyword>
<keyword evidence="1" id="KW-0547">Nucleotide-binding</keyword>
<reference evidence="3" key="1">
    <citation type="submission" date="2022-10" db="EMBL/GenBank/DDBJ databases">
        <title>The WGS of Solirubrobacter ginsenosidimutans DSM 21036.</title>
        <authorList>
            <person name="Jiang Z."/>
        </authorList>
    </citation>
    <scope>NUCLEOTIDE SEQUENCE</scope>
    <source>
        <strain evidence="3">DSM 21036</strain>
    </source>
</reference>
<keyword evidence="1" id="KW-0067">ATP-binding</keyword>
<dbReference type="InterPro" id="IPR011761">
    <property type="entry name" value="ATP-grasp"/>
</dbReference>
<sequence length="399" mass="43093">MNDQLRGPILIGFAEALAAPETAFSLRAAGLPVAAFTRRGKRPPLRKHPEVPVHAVTAPEQSAAEAISELKALATTLGAVALLPLDDPAVWLCDRVAAELGLPVIGATGPQARLALDKRLQFDAARAAGLPVPETVVLDQASDALNLDEFPLVLKPAFAVTEIDGRLDKAGGAVCANRDELVATVQRWRAAGPILAQPWIAGSGEGVFGIAVDGEVRSWSAHRRLRMVNPQGSGSSACISAVPEEAITASGARMMVQAGWEGLFMLEILRDKHGTPWFMELNGRTWGSLALARRLGFEYPAWAASERLGLGHPQGPEPVARPEVVSRHLGREILHTLSVLRGPKSTALVEWPGRWETLRSVTRLRRGEGWYNWSREHPAIFLDDTLQTVRGAMPRGRSR</sequence>
<proteinExistence type="predicted"/>
<evidence type="ECO:0000256" key="1">
    <source>
        <dbReference type="PROSITE-ProRule" id="PRU00409"/>
    </source>
</evidence>
<evidence type="ECO:0000259" key="2">
    <source>
        <dbReference type="PROSITE" id="PS50975"/>
    </source>
</evidence>
<evidence type="ECO:0000313" key="3">
    <source>
        <dbReference type="EMBL" id="MDA0166936.1"/>
    </source>
</evidence>
<dbReference type="Gene3D" id="3.30.470.20">
    <property type="entry name" value="ATP-grasp fold, B domain"/>
    <property type="match status" value="1"/>
</dbReference>
<dbReference type="EMBL" id="JAPDOD010000081">
    <property type="protein sequence ID" value="MDA0166936.1"/>
    <property type="molecule type" value="Genomic_DNA"/>
</dbReference>
<dbReference type="RefSeq" id="WP_270046189.1">
    <property type="nucleotide sequence ID" value="NZ_JAPDOD010000081.1"/>
</dbReference>
<dbReference type="AlphaFoldDB" id="A0A9X3S8F0"/>
<dbReference type="Gene3D" id="3.30.1490.20">
    <property type="entry name" value="ATP-grasp fold, A domain"/>
    <property type="match status" value="1"/>
</dbReference>
<dbReference type="InterPro" id="IPR013815">
    <property type="entry name" value="ATP_grasp_subdomain_1"/>
</dbReference>
<gene>
    <name evidence="3" type="ORF">OM076_42140</name>
</gene>
<dbReference type="PROSITE" id="PS50975">
    <property type="entry name" value="ATP_GRASP"/>
    <property type="match status" value="1"/>
</dbReference>
<feature type="domain" description="ATP-grasp" evidence="2">
    <location>
        <begin position="122"/>
        <end position="308"/>
    </location>
</feature>